<name>A0ACB7VV46_DIOAL</name>
<dbReference type="EMBL" id="CM037016">
    <property type="protein sequence ID" value="KAH7678621.1"/>
    <property type="molecule type" value="Genomic_DNA"/>
</dbReference>
<evidence type="ECO:0000313" key="2">
    <source>
        <dbReference type="Proteomes" id="UP000827976"/>
    </source>
</evidence>
<comment type="caution">
    <text evidence="1">The sequence shown here is derived from an EMBL/GenBank/DDBJ whole genome shotgun (WGS) entry which is preliminary data.</text>
</comment>
<protein>
    <submittedName>
        <fullName evidence="1">Nucleic acid-binding proteins protein</fullName>
    </submittedName>
</protein>
<evidence type="ECO:0000313" key="1">
    <source>
        <dbReference type="EMBL" id="KAH7678621.1"/>
    </source>
</evidence>
<organism evidence="1 2">
    <name type="scientific">Dioscorea alata</name>
    <name type="common">Purple yam</name>
    <dbReference type="NCBI Taxonomy" id="55571"/>
    <lineage>
        <taxon>Eukaryota</taxon>
        <taxon>Viridiplantae</taxon>
        <taxon>Streptophyta</taxon>
        <taxon>Embryophyta</taxon>
        <taxon>Tracheophyta</taxon>
        <taxon>Spermatophyta</taxon>
        <taxon>Magnoliopsida</taxon>
        <taxon>Liliopsida</taxon>
        <taxon>Dioscoreales</taxon>
        <taxon>Dioscoreaceae</taxon>
        <taxon>Dioscorea</taxon>
    </lineage>
</organism>
<sequence length="680" mass="75285">MPSIIGSKPRVYAAMESPSQASPCCSSLADDLNLKEEQDAFLGFVEYARSMISPDDRDSVGNDGAPVPSWSWIVSRIIKTCVAYSSGVTPAILLSDLFQAWSEQHRYATSKKKMECMIPLERRHRRSKLLNTVTIDSIHEKNFLSSNSILEAIIVDTFILPGTNITMLCLGDIWSSSTIDMYLHRRYCHLVGPENAILKKGREILLTGCHLRTAVGGFGQPRLLPTEYLVIVLNEDQDEDAMLLGAQFCTDSFSSISTDAVKNGASYSFYARIESIGPLEAQGSFGGVQRQEIALVDNDGFKLNFLLWGEQVLLSNLFSIGSMLALDRPFVADAADCNTMINQEISIEYGSATQLYLVPFIQHEEQVILTSTQMRYQGSSLSAMPGQSQCPKLSQVLLPLNSQGSIDFSNYPFRSYVIDLRDKMAGVSLYGSVLNIKREHNTSGTVFSMILEDTTGAIMAKLHFVSSWSIGRLGDGHIIYISGLNCLMTPENQLEVSWFEKDNRASLVNISCLPALLNSSCLHRVSSVSDISNQRHNMHICRVSLDCVEHYRINSTLCHATCGHYVKENSDGSVLCSFCGCTCDGELVRYFHLSVTLADQIGKVIAWCTGQTAAELLQISPDEFFVLPEDEQAMYLCTLGTDRFTVSLVCSRRSGESDQDASPDWEIVRAQKSGCDFEYA</sequence>
<gene>
    <name evidence="1" type="ORF">IHE45_06G008700</name>
</gene>
<proteinExistence type="predicted"/>
<accession>A0ACB7VV46</accession>
<reference evidence="2" key="1">
    <citation type="journal article" date="2022" name="Nat. Commun.">
        <title>Chromosome evolution and the genetic basis of agronomically important traits in greater yam.</title>
        <authorList>
            <person name="Bredeson J.V."/>
            <person name="Lyons J.B."/>
            <person name="Oniyinde I.O."/>
            <person name="Okereke N.R."/>
            <person name="Kolade O."/>
            <person name="Nnabue I."/>
            <person name="Nwadili C.O."/>
            <person name="Hribova E."/>
            <person name="Parker M."/>
            <person name="Nwogha J."/>
            <person name="Shu S."/>
            <person name="Carlson J."/>
            <person name="Kariba R."/>
            <person name="Muthemba S."/>
            <person name="Knop K."/>
            <person name="Barton G.J."/>
            <person name="Sherwood A.V."/>
            <person name="Lopez-Montes A."/>
            <person name="Asiedu R."/>
            <person name="Jamnadass R."/>
            <person name="Muchugi A."/>
            <person name="Goodstein D."/>
            <person name="Egesi C.N."/>
            <person name="Featherston J."/>
            <person name="Asfaw A."/>
            <person name="Simpson G.G."/>
            <person name="Dolezel J."/>
            <person name="Hendre P.S."/>
            <person name="Van Deynze A."/>
            <person name="Kumar P.L."/>
            <person name="Obidiegwu J.E."/>
            <person name="Bhattacharjee R."/>
            <person name="Rokhsar D.S."/>
        </authorList>
    </citation>
    <scope>NUCLEOTIDE SEQUENCE [LARGE SCALE GENOMIC DNA]</scope>
    <source>
        <strain evidence="2">cv. TDa95/00328</strain>
    </source>
</reference>
<keyword evidence="2" id="KW-1185">Reference proteome</keyword>
<dbReference type="Proteomes" id="UP000827976">
    <property type="component" value="Chromosome 6"/>
</dbReference>